<feature type="region of interest" description="Disordered" evidence="1">
    <location>
        <begin position="186"/>
        <end position="223"/>
    </location>
</feature>
<protein>
    <submittedName>
        <fullName evidence="2">Uncharacterized protein</fullName>
    </submittedName>
</protein>
<feature type="non-terminal residue" evidence="2">
    <location>
        <position position="1"/>
    </location>
</feature>
<dbReference type="EMBL" id="CADCWF010000245">
    <property type="protein sequence ID" value="CAA9569706.1"/>
    <property type="molecule type" value="Genomic_DNA"/>
</dbReference>
<gene>
    <name evidence="2" type="ORF">AVDCRST_MAG59-3384</name>
</gene>
<name>A0A6J4V611_9BACT</name>
<sequence length="223" mass="25213">GRDGRGGRRTPNRSGRGPRVRLRRRRRLRAHLLRPLRRPQPRHQPLLRRLRDDPGRRLPRHRGHPRLRAARPGGPAGRDHRRRPGAGGRRGVGPGGAGRLRPGPDPERQARLRPPRRCRHRGTRRRPGGGGCPRHQHQRPWLRQFRRRPGRPRPAGDHGRLRAGHHPPGAADRRRHPLALLLLGGRPPAGAHHRPLRGRPLPRGAPGRGRGGARRRGRGAVRL</sequence>
<reference evidence="2" key="1">
    <citation type="submission" date="2020-02" db="EMBL/GenBank/DDBJ databases">
        <authorList>
            <person name="Meier V. D."/>
        </authorList>
    </citation>
    <scope>NUCLEOTIDE SEQUENCE</scope>
    <source>
        <strain evidence="2">AVDCRST_MAG59</strain>
    </source>
</reference>
<feature type="compositionally biased region" description="Basic residues" evidence="1">
    <location>
        <begin position="134"/>
        <end position="151"/>
    </location>
</feature>
<feature type="compositionally biased region" description="Gly residues" evidence="1">
    <location>
        <begin position="85"/>
        <end position="98"/>
    </location>
</feature>
<feature type="compositionally biased region" description="Basic residues" evidence="1">
    <location>
        <begin position="57"/>
        <end position="69"/>
    </location>
</feature>
<dbReference type="AlphaFoldDB" id="A0A6J4V611"/>
<evidence type="ECO:0000313" key="2">
    <source>
        <dbReference type="EMBL" id="CAA9569706.1"/>
    </source>
</evidence>
<proteinExistence type="predicted"/>
<organism evidence="2">
    <name type="scientific">uncultured Thermomicrobiales bacterium</name>
    <dbReference type="NCBI Taxonomy" id="1645740"/>
    <lineage>
        <taxon>Bacteria</taxon>
        <taxon>Pseudomonadati</taxon>
        <taxon>Thermomicrobiota</taxon>
        <taxon>Thermomicrobia</taxon>
        <taxon>Thermomicrobiales</taxon>
        <taxon>environmental samples</taxon>
    </lineage>
</organism>
<feature type="non-terminal residue" evidence="2">
    <location>
        <position position="223"/>
    </location>
</feature>
<feature type="compositionally biased region" description="Basic residues" evidence="1">
    <location>
        <begin position="7"/>
        <end position="48"/>
    </location>
</feature>
<evidence type="ECO:0000256" key="1">
    <source>
        <dbReference type="SAM" id="MobiDB-lite"/>
    </source>
</evidence>
<feature type="region of interest" description="Disordered" evidence="1">
    <location>
        <begin position="1"/>
        <end position="173"/>
    </location>
</feature>
<feature type="compositionally biased region" description="Basic residues" evidence="1">
    <location>
        <begin position="211"/>
        <end position="223"/>
    </location>
</feature>
<feature type="compositionally biased region" description="Basic residues" evidence="1">
    <location>
        <begin position="111"/>
        <end position="127"/>
    </location>
</feature>
<accession>A0A6J4V611</accession>